<evidence type="ECO:0000313" key="2">
    <source>
        <dbReference type="EMBL" id="CCH69203.1"/>
    </source>
</evidence>
<dbReference type="RefSeq" id="WP_010849361.1">
    <property type="nucleotide sequence ID" value="NZ_HF570956.1"/>
</dbReference>
<organism evidence="2 3">
    <name type="scientific">Phycicoccus elongatus Lp2</name>
    <dbReference type="NCBI Taxonomy" id="1193181"/>
    <lineage>
        <taxon>Bacteria</taxon>
        <taxon>Bacillati</taxon>
        <taxon>Actinomycetota</taxon>
        <taxon>Actinomycetes</taxon>
        <taxon>Micrococcales</taxon>
        <taxon>Intrasporangiaceae</taxon>
        <taxon>Phycicoccus</taxon>
    </lineage>
</organism>
<dbReference type="AlphaFoldDB" id="N0DY53"/>
<comment type="caution">
    <text evidence="2">The sequence shown here is derived from an EMBL/GenBank/DDBJ whole genome shotgun (WGS) entry which is preliminary data.</text>
</comment>
<evidence type="ECO:0000313" key="3">
    <source>
        <dbReference type="Proteomes" id="UP000013167"/>
    </source>
</evidence>
<accession>N0DY53</accession>
<dbReference type="NCBIfam" id="TIGR01552">
    <property type="entry name" value="phd_fam"/>
    <property type="match status" value="1"/>
</dbReference>
<sequence>MPTIASRDLRNHTSTVLDGVARGEVYTVTVHGRPVAELHRVSSQRRPAVPKDEVLALLDRQRPDAALAADMAWISEGTTDDLGDLG</sequence>
<dbReference type="eggNOG" id="COG4118">
    <property type="taxonomic scope" value="Bacteria"/>
</dbReference>
<dbReference type="InterPro" id="IPR036165">
    <property type="entry name" value="YefM-like_sf"/>
</dbReference>
<dbReference type="Proteomes" id="UP000013167">
    <property type="component" value="Unassembled WGS sequence"/>
</dbReference>
<dbReference type="InterPro" id="IPR051416">
    <property type="entry name" value="phD-YefM_TA_antitoxins"/>
</dbReference>
<evidence type="ECO:0000256" key="1">
    <source>
        <dbReference type="ARBA" id="ARBA00009981"/>
    </source>
</evidence>
<dbReference type="OrthoDB" id="557859at2"/>
<dbReference type="EMBL" id="CAIZ01000046">
    <property type="protein sequence ID" value="CCH69203.1"/>
    <property type="molecule type" value="Genomic_DNA"/>
</dbReference>
<dbReference type="SUPFAM" id="SSF143120">
    <property type="entry name" value="YefM-like"/>
    <property type="match status" value="1"/>
</dbReference>
<dbReference type="STRING" id="1193181.BN10_140015"/>
<reference evidence="2 3" key="1">
    <citation type="journal article" date="2013" name="ISME J.">
        <title>A metabolic model for members of the genus Tetrasphaera involved in enhanced biological phosphorus removal.</title>
        <authorList>
            <person name="Kristiansen R."/>
            <person name="Nguyen H.T.T."/>
            <person name="Saunders A.M."/>
            <person name="Nielsen J.L."/>
            <person name="Wimmer R."/>
            <person name="Le V.Q."/>
            <person name="McIlroy S.J."/>
            <person name="Petrovski S."/>
            <person name="Seviour R.J."/>
            <person name="Calteau A."/>
            <person name="Nielsen K.L."/>
            <person name="Nielsen P.H."/>
        </authorList>
    </citation>
    <scope>NUCLEOTIDE SEQUENCE [LARGE SCALE GENOMIC DNA]</scope>
    <source>
        <strain evidence="2 3">Lp2</strain>
    </source>
</reference>
<comment type="similarity">
    <text evidence="1">Belongs to the phD/YefM antitoxin family.</text>
</comment>
<keyword evidence="3" id="KW-1185">Reference proteome</keyword>
<proteinExistence type="inferred from homology"/>
<gene>
    <name evidence="2" type="ORF">BN10_140015</name>
</gene>
<protein>
    <submittedName>
        <fullName evidence="2">Uncharacterized protein</fullName>
    </submittedName>
</protein>
<dbReference type="PANTHER" id="PTHR35377:SF5">
    <property type="entry name" value="ANTITOXIN VAPB46"/>
    <property type="match status" value="1"/>
</dbReference>
<dbReference type="Gene3D" id="3.40.1620.10">
    <property type="entry name" value="YefM-like domain"/>
    <property type="match status" value="1"/>
</dbReference>
<dbReference type="GO" id="GO:0097351">
    <property type="term" value="F:toxin sequestering activity"/>
    <property type="evidence" value="ECO:0007669"/>
    <property type="project" value="TreeGrafter"/>
</dbReference>
<dbReference type="HOGENOM" id="CLU_174702_2_0_11"/>
<name>N0DY53_9MICO</name>
<dbReference type="PANTHER" id="PTHR35377">
    <property type="entry name" value="ANTITOXIN VAPB49-RELATED-RELATED"/>
    <property type="match status" value="1"/>
</dbReference>